<keyword evidence="3" id="KW-1185">Reference proteome</keyword>
<name>A0A560MHD7_9BRAD</name>
<dbReference type="InterPro" id="IPR021957">
    <property type="entry name" value="DUF3574"/>
</dbReference>
<protein>
    <submittedName>
        <fullName evidence="2">Uncharacterized protein DUF3574</fullName>
    </submittedName>
</protein>
<gene>
    <name evidence="2" type="ORF">FBZ93_10195</name>
</gene>
<dbReference type="EMBL" id="VITY01000001">
    <property type="protein sequence ID" value="TWC06807.1"/>
    <property type="molecule type" value="Genomic_DNA"/>
</dbReference>
<evidence type="ECO:0000313" key="3">
    <source>
        <dbReference type="Proteomes" id="UP000321304"/>
    </source>
</evidence>
<comment type="caution">
    <text evidence="2">The sequence shown here is derived from an EMBL/GenBank/DDBJ whole genome shotgun (WGS) entry which is preliminary data.</text>
</comment>
<accession>A0A560MHD7</accession>
<proteinExistence type="predicted"/>
<feature type="chain" id="PRO_5021698781" evidence="1">
    <location>
        <begin position="22"/>
        <end position="141"/>
    </location>
</feature>
<dbReference type="Proteomes" id="UP000321304">
    <property type="component" value="Unassembled WGS sequence"/>
</dbReference>
<evidence type="ECO:0000313" key="2">
    <source>
        <dbReference type="EMBL" id="TWC06807.1"/>
    </source>
</evidence>
<dbReference type="OrthoDB" id="794286at2"/>
<evidence type="ECO:0000256" key="1">
    <source>
        <dbReference type="SAM" id="SignalP"/>
    </source>
</evidence>
<feature type="signal peptide" evidence="1">
    <location>
        <begin position="1"/>
        <end position="21"/>
    </location>
</feature>
<dbReference type="RefSeq" id="WP_146984030.1">
    <property type="nucleotide sequence ID" value="NZ_VITY01000001.1"/>
</dbReference>
<dbReference type="Pfam" id="PF12098">
    <property type="entry name" value="DUF3574"/>
    <property type="match status" value="1"/>
</dbReference>
<sequence length="141" mass="15425">MRALIHAAAWLVLVAGSHTSAAEGAATSCQLINGKSMMQAELLFGRRIAGHGRVSDVQWSDFLLREVTPRFPDGLTLLKASGQWRDPDTGRITREQSFVVRIIAAETPETLARLTQIGAAYRQRFHQQSVGLTLSTTCASF</sequence>
<keyword evidence="1" id="KW-0732">Signal</keyword>
<dbReference type="AlphaFoldDB" id="A0A560MHD7"/>
<organism evidence="2 3">
    <name type="scientific">Bradyrhizobium macuxiense</name>
    <dbReference type="NCBI Taxonomy" id="1755647"/>
    <lineage>
        <taxon>Bacteria</taxon>
        <taxon>Pseudomonadati</taxon>
        <taxon>Pseudomonadota</taxon>
        <taxon>Alphaproteobacteria</taxon>
        <taxon>Hyphomicrobiales</taxon>
        <taxon>Nitrobacteraceae</taxon>
        <taxon>Bradyrhizobium</taxon>
    </lineage>
</organism>
<reference evidence="2 3" key="1">
    <citation type="submission" date="2019-06" db="EMBL/GenBank/DDBJ databases">
        <title>Genomic Encyclopedia of Type Strains, Phase IV (KMG-V): Genome sequencing to study the core and pangenomes of soil and plant-associated prokaryotes.</title>
        <authorList>
            <person name="Whitman W."/>
        </authorList>
    </citation>
    <scope>NUCLEOTIDE SEQUENCE [LARGE SCALE GENOMIC DNA]</scope>
    <source>
        <strain evidence="2 3">BR 10355</strain>
    </source>
</reference>